<evidence type="ECO:0000256" key="8">
    <source>
        <dbReference type="ARBA" id="ARBA00023305"/>
    </source>
</evidence>
<accession>A0A915JLQ3</accession>
<evidence type="ECO:0000256" key="3">
    <source>
        <dbReference type="ARBA" id="ARBA00022989"/>
    </source>
</evidence>
<dbReference type="Proteomes" id="UP000887565">
    <property type="component" value="Unplaced"/>
</dbReference>
<name>A0A915JLQ3_ROMCU</name>
<dbReference type="GO" id="GO:0004930">
    <property type="term" value="F:G protein-coupled receptor activity"/>
    <property type="evidence" value="ECO:0007669"/>
    <property type="project" value="UniProtKB-KW"/>
</dbReference>
<keyword evidence="8" id="KW-0844">Vision</keyword>
<evidence type="ECO:0000256" key="5">
    <source>
        <dbReference type="ARBA" id="ARBA00023136"/>
    </source>
</evidence>
<keyword evidence="6" id="KW-0675">Receptor</keyword>
<dbReference type="InterPro" id="IPR050125">
    <property type="entry name" value="GPCR_opsins"/>
</dbReference>
<dbReference type="PROSITE" id="PS50262">
    <property type="entry name" value="G_PROTEIN_RECEP_F1_2"/>
    <property type="match status" value="1"/>
</dbReference>
<keyword evidence="2 9" id="KW-0812">Transmembrane</keyword>
<dbReference type="PANTHER" id="PTHR24240">
    <property type="entry name" value="OPSIN"/>
    <property type="match status" value="1"/>
</dbReference>
<dbReference type="AlphaFoldDB" id="A0A915JLQ3"/>
<evidence type="ECO:0000256" key="1">
    <source>
        <dbReference type="ARBA" id="ARBA00004141"/>
    </source>
</evidence>
<evidence type="ECO:0000256" key="7">
    <source>
        <dbReference type="ARBA" id="ARBA00023224"/>
    </source>
</evidence>
<protein>
    <submittedName>
        <fullName evidence="12">G-protein coupled receptors family 1 profile domain-containing protein</fullName>
    </submittedName>
</protein>
<dbReference type="CDD" id="cd00637">
    <property type="entry name" value="7tm_classA_rhodopsin-like"/>
    <property type="match status" value="1"/>
</dbReference>
<organism evidence="11 12">
    <name type="scientific">Romanomermis culicivorax</name>
    <name type="common">Nematode worm</name>
    <dbReference type="NCBI Taxonomy" id="13658"/>
    <lineage>
        <taxon>Eukaryota</taxon>
        <taxon>Metazoa</taxon>
        <taxon>Ecdysozoa</taxon>
        <taxon>Nematoda</taxon>
        <taxon>Enoplea</taxon>
        <taxon>Dorylaimia</taxon>
        <taxon>Mermithida</taxon>
        <taxon>Mermithoidea</taxon>
        <taxon>Mermithidae</taxon>
        <taxon>Romanomermis</taxon>
    </lineage>
</organism>
<feature type="transmembrane region" description="Helical" evidence="9">
    <location>
        <begin position="276"/>
        <end position="293"/>
    </location>
</feature>
<evidence type="ECO:0000256" key="6">
    <source>
        <dbReference type="ARBA" id="ARBA00023170"/>
    </source>
</evidence>
<sequence length="310" mass="35934">FCTFDSNHEHYSYAYASVLGVAIALTAIYYCKMYLTIRTSHLPRRLMLERHPRRKSTGFVSSNEINYFKSSTESSEPKNSQLSLCTTSKIYMNQSSVPKSKILLLTSESNLRRKKLRDELRLINASFKIFLVFLIFWAPVIVVILFFRDRTYYNVPNSVYLFSALLAHSNSTCNVFIYYWANNAFKKFVRHLLEELSVFFSRVVKIELTNFPSKQMHLTEACKISLWCNPPSLLTLGCRPHHCPLIASCPQYLAVASTPRSEFNIKRLIRTSPVKFFYICTFLFVMTNFTQLVCHCHVMPSLRVFAVVAN</sequence>
<keyword evidence="8" id="KW-0716">Sensory transduction</keyword>
<keyword evidence="5 9" id="KW-0472">Membrane</keyword>
<dbReference type="InterPro" id="IPR017452">
    <property type="entry name" value="GPCR_Rhodpsn_7TM"/>
</dbReference>
<evidence type="ECO:0000256" key="9">
    <source>
        <dbReference type="SAM" id="Phobius"/>
    </source>
</evidence>
<dbReference type="GO" id="GO:0007601">
    <property type="term" value="P:visual perception"/>
    <property type="evidence" value="ECO:0007669"/>
    <property type="project" value="UniProtKB-KW"/>
</dbReference>
<feature type="transmembrane region" description="Helical" evidence="9">
    <location>
        <begin position="159"/>
        <end position="181"/>
    </location>
</feature>
<proteinExistence type="predicted"/>
<dbReference type="WBParaSite" id="nRc.2.0.1.t27038-RA">
    <property type="protein sequence ID" value="nRc.2.0.1.t27038-RA"/>
    <property type="gene ID" value="nRc.2.0.1.g27038"/>
</dbReference>
<dbReference type="GO" id="GO:0016020">
    <property type="term" value="C:membrane"/>
    <property type="evidence" value="ECO:0007669"/>
    <property type="project" value="UniProtKB-SubCell"/>
</dbReference>
<feature type="transmembrane region" description="Helical" evidence="9">
    <location>
        <begin position="13"/>
        <end position="35"/>
    </location>
</feature>
<evidence type="ECO:0000256" key="2">
    <source>
        <dbReference type="ARBA" id="ARBA00022692"/>
    </source>
</evidence>
<reference evidence="12" key="1">
    <citation type="submission" date="2022-11" db="UniProtKB">
        <authorList>
            <consortium name="WormBaseParasite"/>
        </authorList>
    </citation>
    <scope>IDENTIFICATION</scope>
</reference>
<keyword evidence="11" id="KW-1185">Reference proteome</keyword>
<evidence type="ECO:0000259" key="10">
    <source>
        <dbReference type="PROSITE" id="PS50262"/>
    </source>
</evidence>
<feature type="transmembrane region" description="Helical" evidence="9">
    <location>
        <begin position="122"/>
        <end position="147"/>
    </location>
</feature>
<dbReference type="SUPFAM" id="SSF81321">
    <property type="entry name" value="Family A G protein-coupled receptor-like"/>
    <property type="match status" value="1"/>
</dbReference>
<feature type="domain" description="G-protein coupled receptors family 1 profile" evidence="10">
    <location>
        <begin position="1"/>
        <end position="178"/>
    </location>
</feature>
<keyword evidence="4" id="KW-0297">G-protein coupled receptor</keyword>
<keyword evidence="3 9" id="KW-1133">Transmembrane helix</keyword>
<evidence type="ECO:0000256" key="4">
    <source>
        <dbReference type="ARBA" id="ARBA00023040"/>
    </source>
</evidence>
<comment type="subcellular location">
    <subcellularLocation>
        <location evidence="1">Membrane</location>
        <topology evidence="1">Multi-pass membrane protein</topology>
    </subcellularLocation>
</comment>
<evidence type="ECO:0000313" key="12">
    <source>
        <dbReference type="WBParaSite" id="nRc.2.0.1.t27038-RA"/>
    </source>
</evidence>
<evidence type="ECO:0000313" key="11">
    <source>
        <dbReference type="Proteomes" id="UP000887565"/>
    </source>
</evidence>
<keyword evidence="7" id="KW-0807">Transducer</keyword>
<dbReference type="Gene3D" id="1.20.1070.10">
    <property type="entry name" value="Rhodopsin 7-helix transmembrane proteins"/>
    <property type="match status" value="1"/>
</dbReference>